<reference evidence="1" key="1">
    <citation type="journal article" date="2015" name="Nature">
        <title>Complex archaea that bridge the gap between prokaryotes and eukaryotes.</title>
        <authorList>
            <person name="Spang A."/>
            <person name="Saw J.H."/>
            <person name="Jorgensen S.L."/>
            <person name="Zaremba-Niedzwiedzka K."/>
            <person name="Martijn J."/>
            <person name="Lind A.E."/>
            <person name="van Eijk R."/>
            <person name="Schleper C."/>
            <person name="Guy L."/>
            <person name="Ettema T.J."/>
        </authorList>
    </citation>
    <scope>NUCLEOTIDE SEQUENCE</scope>
</reference>
<comment type="caution">
    <text evidence="1">The sequence shown here is derived from an EMBL/GenBank/DDBJ whole genome shotgun (WGS) entry which is preliminary data.</text>
</comment>
<proteinExistence type="predicted"/>
<organism evidence="1">
    <name type="scientific">marine sediment metagenome</name>
    <dbReference type="NCBI Taxonomy" id="412755"/>
    <lineage>
        <taxon>unclassified sequences</taxon>
        <taxon>metagenomes</taxon>
        <taxon>ecological metagenomes</taxon>
    </lineage>
</organism>
<name>A0A0F9SIU4_9ZZZZ</name>
<gene>
    <name evidence="1" type="ORF">LCGC14_0465380</name>
</gene>
<protein>
    <submittedName>
        <fullName evidence="1">Uncharacterized protein</fullName>
    </submittedName>
</protein>
<evidence type="ECO:0000313" key="1">
    <source>
        <dbReference type="EMBL" id="KKN66984.1"/>
    </source>
</evidence>
<accession>A0A0F9SIU4</accession>
<dbReference type="AlphaFoldDB" id="A0A0F9SIU4"/>
<dbReference type="EMBL" id="LAZR01000485">
    <property type="protein sequence ID" value="KKN66984.1"/>
    <property type="molecule type" value="Genomic_DNA"/>
</dbReference>
<sequence>MDHKSLTQYVGKTVKLILRNGFWYKAKITNVSEEAIDFIELKGNHVSVHPSMIMMIEEVGE</sequence>